<evidence type="ECO:0000256" key="4">
    <source>
        <dbReference type="ARBA" id="ARBA00023033"/>
    </source>
</evidence>
<evidence type="ECO:0000313" key="9">
    <source>
        <dbReference type="EMBL" id="NEY80947.1"/>
    </source>
</evidence>
<keyword evidence="10" id="KW-1185">Reference proteome</keyword>
<feature type="binding site" evidence="6">
    <location>
        <position position="159"/>
    </location>
    <ligand>
        <name>FMN</name>
        <dbReference type="ChEBI" id="CHEBI:58210"/>
    </ligand>
</feature>
<dbReference type="GO" id="GO:0016705">
    <property type="term" value="F:oxidoreductase activity, acting on paired donors, with incorporation or reduction of molecular oxygen"/>
    <property type="evidence" value="ECO:0007669"/>
    <property type="project" value="InterPro"/>
</dbReference>
<keyword evidence="2 6" id="KW-0288">FMN</keyword>
<evidence type="ECO:0000313" key="8">
    <source>
        <dbReference type="EMBL" id="MBA4536580.1"/>
    </source>
</evidence>
<dbReference type="InterPro" id="IPR011251">
    <property type="entry name" value="Luciferase-like_dom"/>
</dbReference>
<keyword evidence="4" id="KW-0503">Monooxygenase</keyword>
<dbReference type="SUPFAM" id="SSF51679">
    <property type="entry name" value="Bacterial luciferase-like"/>
    <property type="match status" value="1"/>
</dbReference>
<dbReference type="GO" id="GO:0004497">
    <property type="term" value="F:monooxygenase activity"/>
    <property type="evidence" value="ECO:0007669"/>
    <property type="project" value="UniProtKB-KW"/>
</dbReference>
<dbReference type="FunFam" id="3.20.20.30:FF:000008">
    <property type="entry name" value="Xenobiotic compound monooxygenase A subunit"/>
    <property type="match status" value="1"/>
</dbReference>
<dbReference type="RefSeq" id="WP_163240884.1">
    <property type="nucleotide sequence ID" value="NZ_CP082780.1"/>
</dbReference>
<name>A0A6B3VXC7_9BACI</name>
<feature type="binding site" evidence="6">
    <location>
        <position position="105"/>
    </location>
    <ligand>
        <name>FMN</name>
        <dbReference type="ChEBI" id="CHEBI:58210"/>
    </ligand>
</feature>
<reference evidence="9 10" key="1">
    <citation type="submission" date="2020-02" db="EMBL/GenBank/DDBJ databases">
        <title>Bacillus aquiflavi sp. nov., isolated from yellow water of strong flavor Chinese baijiu in Yibin region of China.</title>
        <authorList>
            <person name="Xie J."/>
        </authorList>
    </citation>
    <scope>NUCLEOTIDE SEQUENCE [LARGE SCALE GENOMIC DNA]</scope>
    <source>
        <strain evidence="9 10">3H-10</strain>
    </source>
</reference>
<dbReference type="EMBL" id="JAAIWN010000008">
    <property type="protein sequence ID" value="NEY80947.1"/>
    <property type="molecule type" value="Genomic_DNA"/>
</dbReference>
<accession>A0A6B3VXC7</accession>
<reference evidence="8 11" key="2">
    <citation type="submission" date="2020-07" db="EMBL/GenBank/DDBJ databases">
        <authorList>
            <person name="Feng H."/>
        </authorList>
    </citation>
    <scope>NUCLEOTIDE SEQUENCE [LARGE SCALE GENOMIC DNA]</scope>
    <source>
        <strain evidence="11">s-12</strain>
        <strain evidence="8">S-12</strain>
    </source>
</reference>
<feature type="binding site" evidence="6">
    <location>
        <position position="155"/>
    </location>
    <ligand>
        <name>FMN</name>
        <dbReference type="ChEBI" id="CHEBI:58210"/>
    </ligand>
</feature>
<feature type="domain" description="Luciferase-like" evidence="7">
    <location>
        <begin position="30"/>
        <end position="393"/>
    </location>
</feature>
<comment type="similarity">
    <text evidence="5">Belongs to the NtaA/SnaA/DszA monooxygenase family.</text>
</comment>
<feature type="binding site" evidence="6">
    <location>
        <position position="231"/>
    </location>
    <ligand>
        <name>FMN</name>
        <dbReference type="ChEBI" id="CHEBI:58210"/>
    </ligand>
</feature>
<evidence type="ECO:0000256" key="2">
    <source>
        <dbReference type="ARBA" id="ARBA00022643"/>
    </source>
</evidence>
<comment type="caution">
    <text evidence="9">The sequence shown here is derived from an EMBL/GenBank/DDBJ whole genome shotgun (WGS) entry which is preliminary data.</text>
</comment>
<dbReference type="Proteomes" id="UP000472971">
    <property type="component" value="Unassembled WGS sequence"/>
</dbReference>
<keyword evidence="1 6" id="KW-0285">Flavoprotein</keyword>
<sequence>MVKKRIYLNAFEMNCSGHQSPGLWTHPEDKSSTYKDAEYWIHLAKVLEKGCFDAIFLADVLGTYDVYDGSRDAAVRQGIQIPVNDPAFVVPIMAQVTKHLGFGLTASTSFEHPYVFARRISTLDHLTNGRIGWNVVTSYLNSGAVNVGLEQQISHDKRYDIADEYMEVVYKLWEGSWEDDAVVVNKERRLYADPRKVHDIRHEGNYYRVPGAHLCEPSPQRTPVIFQAGASKRGREFAAKHAELVFISSPTVTIAKNYVQSLREEANLVGCNPNEIKVLSLLTPIIGKTDEEAHNKYQDYKLHTSYEGALALYGGWSGVDFSTYQPNEELKYVENDAIRSSLEALTQIDPRKKWTVEEVADFVGIGGMGQVAVGTPEKVADLMEEWIRETGVDGFNIAYAISPGTFEEFVEYVVPILQKRGLVRTEYEQGTFRNNLFGYDYLPDHHIGRQYRKNLSLQTNS</sequence>
<dbReference type="EMBL" id="JACEIO010000008">
    <property type="protein sequence ID" value="MBA4536580.1"/>
    <property type="molecule type" value="Genomic_DNA"/>
</dbReference>
<evidence type="ECO:0000256" key="3">
    <source>
        <dbReference type="ARBA" id="ARBA00023002"/>
    </source>
</evidence>
<protein>
    <submittedName>
        <fullName evidence="9">LLM class flavin-dependent oxidoreductase</fullName>
    </submittedName>
</protein>
<dbReference type="Proteomes" id="UP000570010">
    <property type="component" value="Unassembled WGS sequence"/>
</dbReference>
<proteinExistence type="inferred from homology"/>
<dbReference type="Gene3D" id="3.20.20.30">
    <property type="entry name" value="Luciferase-like domain"/>
    <property type="match status" value="1"/>
</dbReference>
<evidence type="ECO:0000259" key="7">
    <source>
        <dbReference type="Pfam" id="PF00296"/>
    </source>
</evidence>
<dbReference type="Pfam" id="PF00296">
    <property type="entry name" value="Bac_luciferase"/>
    <property type="match status" value="1"/>
</dbReference>
<dbReference type="InterPro" id="IPR036661">
    <property type="entry name" value="Luciferase-like_sf"/>
</dbReference>
<feature type="binding site" evidence="6">
    <location>
        <position position="59"/>
    </location>
    <ligand>
        <name>FMN</name>
        <dbReference type="ChEBI" id="CHEBI:58210"/>
    </ligand>
</feature>
<evidence type="ECO:0000313" key="11">
    <source>
        <dbReference type="Proteomes" id="UP000570010"/>
    </source>
</evidence>
<dbReference type="PIRSF" id="PIRSF000337">
    <property type="entry name" value="NTA_MOA"/>
    <property type="match status" value="1"/>
</dbReference>
<dbReference type="NCBIfam" id="TIGR03860">
    <property type="entry name" value="FMN_nitrolo"/>
    <property type="match status" value="1"/>
</dbReference>
<evidence type="ECO:0000256" key="5">
    <source>
        <dbReference type="ARBA" id="ARBA00033748"/>
    </source>
</evidence>
<dbReference type="AlphaFoldDB" id="A0A6B3VXC7"/>
<dbReference type="InterPro" id="IPR051260">
    <property type="entry name" value="Diverse_substr_monoxygenases"/>
</dbReference>
<dbReference type="CDD" id="cd01095">
    <property type="entry name" value="Nitrilotriacetate_monoxgenase"/>
    <property type="match status" value="1"/>
</dbReference>
<dbReference type="InterPro" id="IPR016215">
    <property type="entry name" value="NTA_MOA"/>
</dbReference>
<dbReference type="PANTHER" id="PTHR30011">
    <property type="entry name" value="ALKANESULFONATE MONOOXYGENASE-RELATED"/>
    <property type="match status" value="1"/>
</dbReference>
<organism evidence="9 10">
    <name type="scientific">Bacillus aquiflavi</name>
    <dbReference type="NCBI Taxonomy" id="2672567"/>
    <lineage>
        <taxon>Bacteria</taxon>
        <taxon>Bacillati</taxon>
        <taxon>Bacillota</taxon>
        <taxon>Bacilli</taxon>
        <taxon>Bacillales</taxon>
        <taxon>Bacillaceae</taxon>
        <taxon>Bacillus</taxon>
    </lineage>
</organism>
<evidence type="ECO:0000256" key="1">
    <source>
        <dbReference type="ARBA" id="ARBA00022630"/>
    </source>
</evidence>
<evidence type="ECO:0000313" key="10">
    <source>
        <dbReference type="Proteomes" id="UP000472971"/>
    </source>
</evidence>
<evidence type="ECO:0000256" key="6">
    <source>
        <dbReference type="PIRSR" id="PIRSR000337-1"/>
    </source>
</evidence>
<dbReference type="PANTHER" id="PTHR30011:SF16">
    <property type="entry name" value="C2H2 FINGER DOMAIN TRANSCRIPTION FACTOR (EUROFUNG)-RELATED"/>
    <property type="match status" value="1"/>
</dbReference>
<keyword evidence="3" id="KW-0560">Oxidoreductase</keyword>
<gene>
    <name evidence="9" type="ORF">G4D64_05260</name>
    <name evidence="8" type="ORF">H1Z61_05300</name>
</gene>